<evidence type="ECO:0000256" key="4">
    <source>
        <dbReference type="ARBA" id="ARBA00022692"/>
    </source>
</evidence>
<comment type="subcellular location">
    <subcellularLocation>
        <location evidence="1">Cell membrane</location>
        <topology evidence="1">Multi-pass membrane protein</topology>
    </subcellularLocation>
</comment>
<dbReference type="SMART" id="SM00918">
    <property type="entry name" value="Lig_chan-Glu_bd"/>
    <property type="match status" value="1"/>
</dbReference>
<reference evidence="14 15" key="1">
    <citation type="submission" date="2021-06" db="EMBL/GenBank/DDBJ databases">
        <title>Caerostris darwini draft genome.</title>
        <authorList>
            <person name="Kono N."/>
            <person name="Arakawa K."/>
        </authorList>
    </citation>
    <scope>NUCLEOTIDE SEQUENCE [LARGE SCALE GENOMIC DNA]</scope>
</reference>
<feature type="transmembrane region" description="Helical" evidence="12">
    <location>
        <begin position="125"/>
        <end position="150"/>
    </location>
</feature>
<dbReference type="Proteomes" id="UP001054837">
    <property type="component" value="Unassembled WGS sequence"/>
</dbReference>
<name>A0AAV4R6Z6_9ARAC</name>
<evidence type="ECO:0000256" key="5">
    <source>
        <dbReference type="ARBA" id="ARBA00022989"/>
    </source>
</evidence>
<evidence type="ECO:0000256" key="10">
    <source>
        <dbReference type="ARBA" id="ARBA00023286"/>
    </source>
</evidence>
<keyword evidence="10" id="KW-1071">Ligand-gated ion channel</keyword>
<dbReference type="EMBL" id="BPLQ01005640">
    <property type="protein sequence ID" value="GIY16157.1"/>
    <property type="molecule type" value="Genomic_DNA"/>
</dbReference>
<feature type="domain" description="Ionotropic glutamate receptor L-glutamate and glycine-binding" evidence="13">
    <location>
        <begin position="19"/>
        <end position="81"/>
    </location>
</feature>
<keyword evidence="6" id="KW-0406">Ion transport</keyword>
<protein>
    <submittedName>
        <fullName evidence="14">Lig_chan-Glu_bd domain-containing protein</fullName>
    </submittedName>
</protein>
<proteinExistence type="predicted"/>
<evidence type="ECO:0000313" key="15">
    <source>
        <dbReference type="Proteomes" id="UP001054837"/>
    </source>
</evidence>
<keyword evidence="11" id="KW-0407">Ion channel</keyword>
<dbReference type="PANTHER" id="PTHR42643:SF24">
    <property type="entry name" value="IONOTROPIC RECEPTOR 60A"/>
    <property type="match status" value="1"/>
</dbReference>
<evidence type="ECO:0000256" key="8">
    <source>
        <dbReference type="ARBA" id="ARBA00023170"/>
    </source>
</evidence>
<organism evidence="14 15">
    <name type="scientific">Caerostris darwini</name>
    <dbReference type="NCBI Taxonomy" id="1538125"/>
    <lineage>
        <taxon>Eukaryota</taxon>
        <taxon>Metazoa</taxon>
        <taxon>Ecdysozoa</taxon>
        <taxon>Arthropoda</taxon>
        <taxon>Chelicerata</taxon>
        <taxon>Arachnida</taxon>
        <taxon>Araneae</taxon>
        <taxon>Araneomorphae</taxon>
        <taxon>Entelegynae</taxon>
        <taxon>Araneoidea</taxon>
        <taxon>Araneidae</taxon>
        <taxon>Caerostris</taxon>
    </lineage>
</organism>
<dbReference type="AlphaFoldDB" id="A0AAV4R6Z6"/>
<dbReference type="PANTHER" id="PTHR42643">
    <property type="entry name" value="IONOTROPIC RECEPTOR 20A-RELATED"/>
    <property type="match status" value="1"/>
</dbReference>
<keyword evidence="5 12" id="KW-1133">Transmembrane helix</keyword>
<feature type="transmembrane region" description="Helical" evidence="12">
    <location>
        <begin position="189"/>
        <end position="212"/>
    </location>
</feature>
<evidence type="ECO:0000256" key="11">
    <source>
        <dbReference type="ARBA" id="ARBA00023303"/>
    </source>
</evidence>
<comment type="caution">
    <text evidence="14">The sequence shown here is derived from an EMBL/GenBank/DDBJ whole genome shotgun (WGS) entry which is preliminary data.</text>
</comment>
<feature type="transmembrane region" description="Helical" evidence="12">
    <location>
        <begin position="383"/>
        <end position="404"/>
    </location>
</feature>
<accession>A0AAV4R6Z6</accession>
<dbReference type="InterPro" id="IPR019594">
    <property type="entry name" value="Glu/Gly-bd"/>
</dbReference>
<dbReference type="InterPro" id="IPR052192">
    <property type="entry name" value="Insect_Ionotropic_Sensory_Rcpt"/>
</dbReference>
<evidence type="ECO:0000256" key="9">
    <source>
        <dbReference type="ARBA" id="ARBA00023180"/>
    </source>
</evidence>
<evidence type="ECO:0000256" key="7">
    <source>
        <dbReference type="ARBA" id="ARBA00023136"/>
    </source>
</evidence>
<evidence type="ECO:0000256" key="3">
    <source>
        <dbReference type="ARBA" id="ARBA00022475"/>
    </source>
</evidence>
<evidence type="ECO:0000256" key="6">
    <source>
        <dbReference type="ARBA" id="ARBA00023065"/>
    </source>
</evidence>
<dbReference type="Gene3D" id="3.40.190.10">
    <property type="entry name" value="Periplasmic binding protein-like II"/>
    <property type="match status" value="1"/>
</dbReference>
<dbReference type="GO" id="GO:0015276">
    <property type="term" value="F:ligand-gated monoatomic ion channel activity"/>
    <property type="evidence" value="ECO:0007669"/>
    <property type="project" value="InterPro"/>
</dbReference>
<keyword evidence="15" id="KW-1185">Reference proteome</keyword>
<evidence type="ECO:0000259" key="13">
    <source>
        <dbReference type="SMART" id="SM00918"/>
    </source>
</evidence>
<keyword evidence="9" id="KW-0325">Glycoprotein</keyword>
<gene>
    <name evidence="14" type="primary">AVEN_260549_1</name>
    <name evidence="14" type="ORF">CDAR_237191</name>
</gene>
<feature type="transmembrane region" description="Helical" evidence="12">
    <location>
        <begin position="162"/>
        <end position="182"/>
    </location>
</feature>
<keyword evidence="8" id="KW-0675">Receptor</keyword>
<evidence type="ECO:0000256" key="1">
    <source>
        <dbReference type="ARBA" id="ARBA00004651"/>
    </source>
</evidence>
<sequence>MEKRKFPSFVTIAVNNVLGVCHLKNNSQGEFHLAEGTVAELLPILATTLKFKYKLIAPQDRQWGKKEPNGNWTGMIGLVQSGEADMATCDIIISEERREVIDYSYPYDILEMVFANKAPELLPKFFACFYPFSFGLWLAILGLIITMPFFWRFLFSTKISPIQLLGNVYYTILSGAASIRIVSLRDYVLLGTWIAAISFLSRSYTAVLLSFLTLPLQESIVRDIPQLSNAIMAGNYRSLTFKGTMVQDMIKASPRDTVQLIGRAIDKNEWFVKPLLEDAAKAIAEGNTAVIAMKPFFTDHYSSSAVAVSYDHFSVAQFGIVLKKQFCCKEALDYKLSLILAAGILEKCKRHYRFRVLLKLNENNAEMFEFISPLSMENISGALLIHFVGICLALIIFMFEIFCVKRNVRCKSIL</sequence>
<keyword evidence="2" id="KW-0813">Transport</keyword>
<evidence type="ECO:0000256" key="2">
    <source>
        <dbReference type="ARBA" id="ARBA00022448"/>
    </source>
</evidence>
<dbReference type="Pfam" id="PF10613">
    <property type="entry name" value="Lig_chan-Glu_bd"/>
    <property type="match status" value="1"/>
</dbReference>
<dbReference type="SUPFAM" id="SSF53850">
    <property type="entry name" value="Periplasmic binding protein-like II"/>
    <property type="match status" value="1"/>
</dbReference>
<evidence type="ECO:0000256" key="12">
    <source>
        <dbReference type="SAM" id="Phobius"/>
    </source>
</evidence>
<keyword evidence="7 12" id="KW-0472">Membrane</keyword>
<evidence type="ECO:0000313" key="14">
    <source>
        <dbReference type="EMBL" id="GIY16157.1"/>
    </source>
</evidence>
<keyword evidence="4 12" id="KW-0812">Transmembrane</keyword>
<dbReference type="GO" id="GO:0005886">
    <property type="term" value="C:plasma membrane"/>
    <property type="evidence" value="ECO:0007669"/>
    <property type="project" value="UniProtKB-SubCell"/>
</dbReference>
<keyword evidence="3" id="KW-1003">Cell membrane</keyword>